<proteinExistence type="predicted"/>
<feature type="region of interest" description="Disordered" evidence="1">
    <location>
        <begin position="306"/>
        <end position="328"/>
    </location>
</feature>
<dbReference type="EMBL" id="JAUTXT010000072">
    <property type="protein sequence ID" value="KAK3669767.1"/>
    <property type="molecule type" value="Genomic_DNA"/>
</dbReference>
<sequence>MAVAATSMETSGSEVLAASGRGAAGNDYRQACWQVLRPYLIAQDLKPQILAAIVLMRVTAQTSRHETHAAGAEDSLPKLQVFADAWVADHSSALHGAIFLNAMQLDIRVAWLHHQPIPRLGISACLMKKVCTSIDDPRLWDARAIMLVAQVLRYCYGSAEDRTLDAWLDLNVQSEHWIDSRPGSFDPVMDGGANREYPFGRLVYRDDIYASAQLHYVLARLLLVNHAPREVNAWVSETRRELETRRLFKQCLAIAGGHPHNPSIVLSSTLPLPEFSHLLQDPNEHEVMSRLSRSVQSSFPGLYRATTPKVSSEKSGMSRYAANVTSDK</sequence>
<comment type="caution">
    <text evidence="2">The sequence shown here is derived from an EMBL/GenBank/DDBJ whole genome shotgun (WGS) entry which is preliminary data.</text>
</comment>
<keyword evidence="3" id="KW-1185">Reference proteome</keyword>
<name>A0AAE0TML7_9PEZI</name>
<dbReference type="Proteomes" id="UP001274830">
    <property type="component" value="Unassembled WGS sequence"/>
</dbReference>
<evidence type="ECO:0000256" key="1">
    <source>
        <dbReference type="SAM" id="MobiDB-lite"/>
    </source>
</evidence>
<protein>
    <submittedName>
        <fullName evidence="2">Uncharacterized protein</fullName>
    </submittedName>
</protein>
<reference evidence="2" key="1">
    <citation type="submission" date="2023-07" db="EMBL/GenBank/DDBJ databases">
        <title>Black Yeasts Isolated from many extreme environments.</title>
        <authorList>
            <person name="Coleine C."/>
            <person name="Stajich J.E."/>
            <person name="Selbmann L."/>
        </authorList>
    </citation>
    <scope>NUCLEOTIDE SEQUENCE</scope>
    <source>
        <strain evidence="2">CCFEE 5485</strain>
    </source>
</reference>
<evidence type="ECO:0000313" key="3">
    <source>
        <dbReference type="Proteomes" id="UP001274830"/>
    </source>
</evidence>
<gene>
    <name evidence="2" type="ORF">LTR78_010340</name>
</gene>
<dbReference type="AlphaFoldDB" id="A0AAE0TML7"/>
<evidence type="ECO:0000313" key="2">
    <source>
        <dbReference type="EMBL" id="KAK3669767.1"/>
    </source>
</evidence>
<accession>A0AAE0TML7</accession>
<organism evidence="2 3">
    <name type="scientific">Recurvomyces mirabilis</name>
    <dbReference type="NCBI Taxonomy" id="574656"/>
    <lineage>
        <taxon>Eukaryota</taxon>
        <taxon>Fungi</taxon>
        <taxon>Dikarya</taxon>
        <taxon>Ascomycota</taxon>
        <taxon>Pezizomycotina</taxon>
        <taxon>Dothideomycetes</taxon>
        <taxon>Dothideomycetidae</taxon>
        <taxon>Mycosphaerellales</taxon>
        <taxon>Teratosphaeriaceae</taxon>
        <taxon>Recurvomyces</taxon>
    </lineage>
</organism>